<dbReference type="InterPro" id="IPR005119">
    <property type="entry name" value="LysR_subst-bd"/>
</dbReference>
<proteinExistence type="inferred from homology"/>
<evidence type="ECO:0000256" key="3">
    <source>
        <dbReference type="ARBA" id="ARBA00023125"/>
    </source>
</evidence>
<dbReference type="PRINTS" id="PR00039">
    <property type="entry name" value="HTHLYSR"/>
</dbReference>
<comment type="caution">
    <text evidence="6">The sequence shown here is derived from an EMBL/GenBank/DDBJ whole genome shotgun (WGS) entry which is preliminary data.</text>
</comment>
<evidence type="ECO:0000256" key="1">
    <source>
        <dbReference type="ARBA" id="ARBA00009437"/>
    </source>
</evidence>
<dbReference type="InterPro" id="IPR036390">
    <property type="entry name" value="WH_DNA-bd_sf"/>
</dbReference>
<organism evidence="6 7">
    <name type="scientific">Variovorax guangxiensis</name>
    <dbReference type="NCBI Taxonomy" id="1775474"/>
    <lineage>
        <taxon>Bacteria</taxon>
        <taxon>Pseudomonadati</taxon>
        <taxon>Pseudomonadota</taxon>
        <taxon>Betaproteobacteria</taxon>
        <taxon>Burkholderiales</taxon>
        <taxon>Comamonadaceae</taxon>
        <taxon>Variovorax</taxon>
    </lineage>
</organism>
<dbReference type="Pfam" id="PF00126">
    <property type="entry name" value="HTH_1"/>
    <property type="match status" value="1"/>
</dbReference>
<evidence type="ECO:0000256" key="2">
    <source>
        <dbReference type="ARBA" id="ARBA00023015"/>
    </source>
</evidence>
<keyword evidence="2" id="KW-0805">Transcription regulation</keyword>
<dbReference type="PANTHER" id="PTHR30126:SF2">
    <property type="entry name" value="HTH-TYPE TRANSCRIPTIONAL REGULATOR YJIE"/>
    <property type="match status" value="1"/>
</dbReference>
<dbReference type="GO" id="GO:0000976">
    <property type="term" value="F:transcription cis-regulatory region binding"/>
    <property type="evidence" value="ECO:0007669"/>
    <property type="project" value="TreeGrafter"/>
</dbReference>
<feature type="domain" description="HTH lysR-type" evidence="5">
    <location>
        <begin position="1"/>
        <end position="59"/>
    </location>
</feature>
<dbReference type="RefSeq" id="WP_140839012.1">
    <property type="nucleotide sequence ID" value="NZ_RCZI01000001.1"/>
</dbReference>
<dbReference type="AlphaFoldDB" id="A0A502E200"/>
<gene>
    <name evidence="6" type="ORF">EAH82_04605</name>
</gene>
<dbReference type="GO" id="GO:0003700">
    <property type="term" value="F:DNA-binding transcription factor activity"/>
    <property type="evidence" value="ECO:0007669"/>
    <property type="project" value="InterPro"/>
</dbReference>
<keyword evidence="4" id="KW-0804">Transcription</keyword>
<dbReference type="Proteomes" id="UP000319212">
    <property type="component" value="Unassembled WGS sequence"/>
</dbReference>
<dbReference type="Gene3D" id="3.40.190.10">
    <property type="entry name" value="Periplasmic binding protein-like II"/>
    <property type="match status" value="2"/>
</dbReference>
<keyword evidence="3" id="KW-0238">DNA-binding</keyword>
<comment type="similarity">
    <text evidence="1">Belongs to the LysR transcriptional regulatory family.</text>
</comment>
<dbReference type="PROSITE" id="PS50931">
    <property type="entry name" value="HTH_LYSR"/>
    <property type="match status" value="1"/>
</dbReference>
<dbReference type="SUPFAM" id="SSF46785">
    <property type="entry name" value="Winged helix' DNA-binding domain"/>
    <property type="match status" value="1"/>
</dbReference>
<name>A0A502E200_9BURK</name>
<evidence type="ECO:0000259" key="5">
    <source>
        <dbReference type="PROSITE" id="PS50931"/>
    </source>
</evidence>
<dbReference type="InterPro" id="IPR000847">
    <property type="entry name" value="LysR_HTH_N"/>
</dbReference>
<dbReference type="EMBL" id="RCZI01000001">
    <property type="protein sequence ID" value="TPG30752.1"/>
    <property type="molecule type" value="Genomic_DNA"/>
</dbReference>
<dbReference type="Pfam" id="PF03466">
    <property type="entry name" value="LysR_substrate"/>
    <property type="match status" value="1"/>
</dbReference>
<accession>A0A502E200</accession>
<dbReference type="SUPFAM" id="SSF53850">
    <property type="entry name" value="Periplasmic binding protein-like II"/>
    <property type="match status" value="1"/>
</dbReference>
<dbReference type="Gene3D" id="1.10.10.10">
    <property type="entry name" value="Winged helix-like DNA-binding domain superfamily/Winged helix DNA-binding domain"/>
    <property type="match status" value="1"/>
</dbReference>
<evidence type="ECO:0000313" key="6">
    <source>
        <dbReference type="EMBL" id="TPG30752.1"/>
    </source>
</evidence>
<reference evidence="6 7" key="1">
    <citation type="journal article" date="2019" name="Environ. Microbiol.">
        <title>Species interactions and distinct microbial communities in high Arctic permafrost affected cryosols are associated with the CH4 and CO2 gas fluxes.</title>
        <authorList>
            <person name="Altshuler I."/>
            <person name="Hamel J."/>
            <person name="Turney S."/>
            <person name="Magnuson E."/>
            <person name="Levesque R."/>
            <person name="Greer C."/>
            <person name="Whyte L.G."/>
        </authorList>
    </citation>
    <scope>NUCLEOTIDE SEQUENCE [LARGE SCALE GENOMIC DNA]</scope>
    <source>
        <strain evidence="6 7">S06.C</strain>
    </source>
</reference>
<dbReference type="PANTHER" id="PTHR30126">
    <property type="entry name" value="HTH-TYPE TRANSCRIPTIONAL REGULATOR"/>
    <property type="match status" value="1"/>
</dbReference>
<dbReference type="InterPro" id="IPR036388">
    <property type="entry name" value="WH-like_DNA-bd_sf"/>
</dbReference>
<dbReference type="OrthoDB" id="8715249at2"/>
<dbReference type="CDD" id="cd05466">
    <property type="entry name" value="PBP2_LTTR_substrate"/>
    <property type="match status" value="1"/>
</dbReference>
<evidence type="ECO:0000256" key="4">
    <source>
        <dbReference type="ARBA" id="ARBA00023163"/>
    </source>
</evidence>
<evidence type="ECO:0000313" key="7">
    <source>
        <dbReference type="Proteomes" id="UP000319212"/>
    </source>
</evidence>
<protein>
    <submittedName>
        <fullName evidence="6">LysR family transcriptional regulator</fullName>
    </submittedName>
</protein>
<sequence>MDFVQALEDFQAVSAFRSFSLAAKARAVTQPALSRRIQRLEAWVGAELIDRRGKPIVLTGAGQLFHDHVTPLLSSLNLACQLVRGDTGDGDVLSIQAAHSLCLGMLPRWLQEMRKQLPALRVKVVPAHMDASMQELGTGASDLVACHGHDALPWIPHRDKFDCFLLGTDRLVPVALADEAGNPIFKLDDSRMVSYLAYTEDTFLARAVSFLMLSSPRRLDLIRIAESSMAEVLKHMALQGFGLAWIPHSCVEDELRNGRLALAGGQEWQLPLHVHLYRRGAATSSCSVLDAFWALLESGPRLNGDAPRAVPPTLHH</sequence>